<dbReference type="Pfam" id="PF05183">
    <property type="entry name" value="RdRP"/>
    <property type="match status" value="1"/>
</dbReference>
<dbReference type="Proteomes" id="UP000663848">
    <property type="component" value="Unassembled WGS sequence"/>
</dbReference>
<keyword evidence="1" id="KW-0694">RNA-binding</keyword>
<organism evidence="5 7">
    <name type="scientific">Rotaria socialis</name>
    <dbReference type="NCBI Taxonomy" id="392032"/>
    <lineage>
        <taxon>Eukaryota</taxon>
        <taxon>Metazoa</taxon>
        <taxon>Spiralia</taxon>
        <taxon>Gnathifera</taxon>
        <taxon>Rotifera</taxon>
        <taxon>Eurotatoria</taxon>
        <taxon>Bdelloidea</taxon>
        <taxon>Philodinida</taxon>
        <taxon>Philodinidae</taxon>
        <taxon>Rotaria</taxon>
    </lineage>
</organism>
<dbReference type="GO" id="GO:0031380">
    <property type="term" value="C:nuclear RNA-directed RNA polymerase complex"/>
    <property type="evidence" value="ECO:0007669"/>
    <property type="project" value="TreeGrafter"/>
</dbReference>
<comment type="caution">
    <text evidence="5">The sequence shown here is derived from an EMBL/GenBank/DDBJ whole genome shotgun (WGS) entry which is preliminary data.</text>
</comment>
<comment type="catalytic activity">
    <reaction evidence="1">
        <text>RNA(n) + a ribonucleoside 5'-triphosphate = RNA(n+1) + diphosphate</text>
        <dbReference type="Rhea" id="RHEA:21248"/>
        <dbReference type="Rhea" id="RHEA-COMP:14527"/>
        <dbReference type="Rhea" id="RHEA-COMP:17342"/>
        <dbReference type="ChEBI" id="CHEBI:33019"/>
        <dbReference type="ChEBI" id="CHEBI:61557"/>
        <dbReference type="ChEBI" id="CHEBI:140395"/>
        <dbReference type="EC" id="2.7.7.48"/>
    </reaction>
</comment>
<name>A0A820TX96_9BILA</name>
<dbReference type="PANTHER" id="PTHR23079">
    <property type="entry name" value="RNA-DEPENDENT RNA POLYMERASE"/>
    <property type="match status" value="1"/>
</dbReference>
<dbReference type="GO" id="GO:0003723">
    <property type="term" value="F:RNA binding"/>
    <property type="evidence" value="ECO:0007669"/>
    <property type="project" value="UniProtKB-KW"/>
</dbReference>
<evidence type="ECO:0000256" key="1">
    <source>
        <dbReference type="RuleBase" id="RU363098"/>
    </source>
</evidence>
<evidence type="ECO:0000313" key="3">
    <source>
        <dbReference type="EMBL" id="CAF4253396.1"/>
    </source>
</evidence>
<dbReference type="InterPro" id="IPR007855">
    <property type="entry name" value="RDRP"/>
</dbReference>
<feature type="domain" description="RDRP core" evidence="2">
    <location>
        <begin position="2"/>
        <end position="110"/>
    </location>
</feature>
<sequence>MRIFNTIDKSKLRHLRDCIECLQNGKRSHSNEINGSDLDGNEYAVLWLDLVIRDTDNFEPYDDDSQEPSVSLSSSMIHDDIVDVVSTISEQDYQGKLCCTHLGYIDKAGNHPLSEQQSITNHFADHPEEKDSSYNIWTTIEDVPIDAYLIHPSYHQYMPSSLDQCISKHIDVADSSQVELKTLMNRIKALFYTEFHTREEVERSRISMNATRYRGINMRMEGEANYLDEKLANASYLNKTIKNKATHRLTPSIYSRADTSSASPADEK</sequence>
<gene>
    <name evidence="3" type="ORF">HFQ381_LOCUS10604</name>
    <name evidence="5" type="ORF">QYT958_LOCUS2541</name>
    <name evidence="6" type="ORF">TOA249_LOCUS10488</name>
    <name evidence="4" type="ORF">TSG867_LOCUS5558</name>
</gene>
<evidence type="ECO:0000259" key="2">
    <source>
        <dbReference type="Pfam" id="PF05183"/>
    </source>
</evidence>
<protein>
    <recommendedName>
        <fullName evidence="1">RNA-dependent RNA polymerase</fullName>
        <ecNumber evidence="1">2.7.7.48</ecNumber>
    </recommendedName>
</protein>
<comment type="similarity">
    <text evidence="1">Belongs to the RdRP family.</text>
</comment>
<dbReference type="Proteomes" id="UP000663862">
    <property type="component" value="Unassembled WGS sequence"/>
</dbReference>
<dbReference type="AlphaFoldDB" id="A0A820TX96"/>
<keyword evidence="1" id="KW-0548">Nucleotidyltransferase</keyword>
<dbReference type="PANTHER" id="PTHR23079:SF55">
    <property type="entry name" value="RNA-DIRECTED RNA POLYMERASE"/>
    <property type="match status" value="1"/>
</dbReference>
<dbReference type="EMBL" id="CAJOBO010000590">
    <property type="protein sequence ID" value="CAF4253396.1"/>
    <property type="molecule type" value="Genomic_DNA"/>
</dbReference>
<keyword evidence="1" id="KW-0696">RNA-directed RNA polymerase</keyword>
<proteinExistence type="inferred from homology"/>
<evidence type="ECO:0000313" key="5">
    <source>
        <dbReference type="EMBL" id="CAF4475009.1"/>
    </source>
</evidence>
<evidence type="ECO:0000313" key="4">
    <source>
        <dbReference type="EMBL" id="CAF4289885.1"/>
    </source>
</evidence>
<dbReference type="EC" id="2.7.7.48" evidence="1"/>
<dbReference type="EMBL" id="CAJOBR010000167">
    <property type="protein sequence ID" value="CAF4475009.1"/>
    <property type="molecule type" value="Genomic_DNA"/>
</dbReference>
<dbReference type="EMBL" id="CAJOBQ010000195">
    <property type="protein sequence ID" value="CAF4289885.1"/>
    <property type="molecule type" value="Genomic_DNA"/>
</dbReference>
<dbReference type="InterPro" id="IPR057596">
    <property type="entry name" value="RDRP_core"/>
</dbReference>
<evidence type="ECO:0000313" key="7">
    <source>
        <dbReference type="Proteomes" id="UP000663848"/>
    </source>
</evidence>
<evidence type="ECO:0000313" key="6">
    <source>
        <dbReference type="EMBL" id="CAF4599245.1"/>
    </source>
</evidence>
<reference evidence="5" key="1">
    <citation type="submission" date="2021-02" db="EMBL/GenBank/DDBJ databases">
        <authorList>
            <person name="Nowell W R."/>
        </authorList>
    </citation>
    <scope>NUCLEOTIDE SEQUENCE</scope>
</reference>
<dbReference type="Proteomes" id="UP000663838">
    <property type="component" value="Unassembled WGS sequence"/>
</dbReference>
<accession>A0A820TX96</accession>
<dbReference type="Proteomes" id="UP000663851">
    <property type="component" value="Unassembled WGS sequence"/>
</dbReference>
<dbReference type="GO" id="GO:0030422">
    <property type="term" value="P:siRNA processing"/>
    <property type="evidence" value="ECO:0007669"/>
    <property type="project" value="TreeGrafter"/>
</dbReference>
<keyword evidence="1" id="KW-0808">Transferase</keyword>
<dbReference type="EMBL" id="CAJOBS010000546">
    <property type="protein sequence ID" value="CAF4599245.1"/>
    <property type="molecule type" value="Genomic_DNA"/>
</dbReference>
<dbReference type="GO" id="GO:0003968">
    <property type="term" value="F:RNA-directed RNA polymerase activity"/>
    <property type="evidence" value="ECO:0007669"/>
    <property type="project" value="UniProtKB-KW"/>
</dbReference>